<gene>
    <name evidence="1" type="ORF">GXN76_13165</name>
</gene>
<evidence type="ECO:0000313" key="2">
    <source>
        <dbReference type="Proteomes" id="UP000503088"/>
    </source>
</evidence>
<dbReference type="KEGG" id="kpul:GXN76_13165"/>
<dbReference type="Pfam" id="PF13143">
    <property type="entry name" value="DUF3986"/>
    <property type="match status" value="1"/>
</dbReference>
<evidence type="ECO:0000313" key="1">
    <source>
        <dbReference type="EMBL" id="QKG85329.1"/>
    </source>
</evidence>
<reference evidence="1 2" key="1">
    <citation type="submission" date="2020-01" db="EMBL/GenBank/DDBJ databases">
        <authorList>
            <person name="Gulvik C.A."/>
            <person name="Batra D.G."/>
        </authorList>
    </citation>
    <scope>NUCLEOTIDE SEQUENCE [LARGE SCALE GENOMIC DNA]</scope>
    <source>
        <strain evidence="1 2">W9323</strain>
    </source>
</reference>
<dbReference type="RefSeq" id="WP_173223883.1">
    <property type="nucleotide sequence ID" value="NZ_CP048104.1"/>
</dbReference>
<dbReference type="InterPro" id="IPR025047">
    <property type="entry name" value="DUF3986"/>
</dbReference>
<dbReference type="EMBL" id="CP048104">
    <property type="protein sequence ID" value="QKG85329.1"/>
    <property type="molecule type" value="Genomic_DNA"/>
</dbReference>
<organism evidence="1 2">
    <name type="scientific">Kroppenstedtia pulmonis</name>
    <dbReference type="NCBI Taxonomy" id="1380685"/>
    <lineage>
        <taxon>Bacteria</taxon>
        <taxon>Bacillati</taxon>
        <taxon>Bacillota</taxon>
        <taxon>Bacilli</taxon>
        <taxon>Bacillales</taxon>
        <taxon>Thermoactinomycetaceae</taxon>
        <taxon>Kroppenstedtia</taxon>
    </lineage>
</organism>
<dbReference type="Proteomes" id="UP000503088">
    <property type="component" value="Chromosome"/>
</dbReference>
<accession>A0A7D3XP35</accession>
<proteinExistence type="predicted"/>
<dbReference type="AlphaFoldDB" id="A0A7D3XP35"/>
<sequence>MLPDYFDTHHYHVGYYEKGYDIEAVAFQRTADRYWDLFFDFDRYHLKIPDWVREDEKWSYGYKIVTIQKEDVDENNVYRRFVSWLKKHHLIRFP</sequence>
<name>A0A7D3XP35_9BACL</name>
<protein>
    <submittedName>
        <fullName evidence="1">DUF3986 family protein</fullName>
    </submittedName>
</protein>
<keyword evidence="2" id="KW-1185">Reference proteome</keyword>